<dbReference type="RefSeq" id="WP_156924992.1">
    <property type="nucleotide sequence ID" value="NZ_JADU01000021.1"/>
</dbReference>
<evidence type="ECO:0000313" key="2">
    <source>
        <dbReference type="Proteomes" id="UP001589688"/>
    </source>
</evidence>
<dbReference type="Proteomes" id="UP001589688">
    <property type="component" value="Unassembled WGS sequence"/>
</dbReference>
<organism evidence="1 2">
    <name type="scientific">Hallella seregens ATCC 51272</name>
    <dbReference type="NCBI Taxonomy" id="1336250"/>
    <lineage>
        <taxon>Bacteria</taxon>
        <taxon>Pseudomonadati</taxon>
        <taxon>Bacteroidota</taxon>
        <taxon>Bacteroidia</taxon>
        <taxon>Bacteroidales</taxon>
        <taxon>Prevotellaceae</taxon>
        <taxon>Hallella</taxon>
    </lineage>
</organism>
<comment type="caution">
    <text evidence="1">The sequence shown here is derived from an EMBL/GenBank/DDBJ whole genome shotgun (WGS) entry which is preliminary data.</text>
</comment>
<evidence type="ECO:0000313" key="1">
    <source>
        <dbReference type="EMBL" id="MFB9898137.1"/>
    </source>
</evidence>
<proteinExistence type="predicted"/>
<sequence>MAGTDGLIQNSEFKIQNGMPRFVATNKHGKPRMPRRFCAMAHALPIGRSICTQWRHGILNFEF</sequence>
<reference evidence="1 2" key="1">
    <citation type="submission" date="2024-09" db="EMBL/GenBank/DDBJ databases">
        <authorList>
            <person name="Sun Q."/>
            <person name="Mori K."/>
        </authorList>
    </citation>
    <scope>NUCLEOTIDE SEQUENCE [LARGE SCALE GENOMIC DNA]</scope>
    <source>
        <strain evidence="1 2">ATCC 51272</strain>
    </source>
</reference>
<protein>
    <submittedName>
        <fullName evidence="1">Uncharacterized protein</fullName>
    </submittedName>
</protein>
<keyword evidence="2" id="KW-1185">Reference proteome</keyword>
<name>A0ABV5ZL93_9BACT</name>
<gene>
    <name evidence="1" type="ORF">ACFFK8_10140</name>
</gene>
<dbReference type="EMBL" id="JBHLZF010000002">
    <property type="protein sequence ID" value="MFB9898137.1"/>
    <property type="molecule type" value="Genomic_DNA"/>
</dbReference>
<accession>A0ABV5ZL93</accession>